<keyword evidence="2" id="KW-1185">Reference proteome</keyword>
<dbReference type="Gene3D" id="3.90.960.10">
    <property type="entry name" value="YbaK/aminoacyl-tRNA synthetase-associated domain"/>
    <property type="match status" value="1"/>
</dbReference>
<sequence length="257" mass="27648">MYFCAAYWSLARSGRFSGNYAGRLFLFRSRMPNVMTPGCPSPERGHMKGPLDIHCYLLDYDVSHEIVRLRRPVAHAQELPDALGVPADRCVIAHPFSAEHAGLTRLTILLAPASTRLELLGCQTVLARLLQDMLDVPVTVRPAGAELVSRHTDYVASHLAPLLLPNDVPVFATPSLDALGAVVIYTATGDSGTALAIPAGDLITLVGARIAPVETRNLIVLEPTTRRSAARLPEPALHARLDPRSTGVPHPPLTAAI</sequence>
<name>A0LWV2_ACIC1</name>
<dbReference type="AlphaFoldDB" id="A0LWV2"/>
<dbReference type="HOGENOM" id="CLU_1080208_0_0_11"/>
<gene>
    <name evidence="1" type="ordered locus">Acel_2140</name>
</gene>
<dbReference type="InterPro" id="IPR036754">
    <property type="entry name" value="YbaK/aa-tRNA-synt-asso_dom_sf"/>
</dbReference>
<dbReference type="GO" id="GO:0002161">
    <property type="term" value="F:aminoacyl-tRNA deacylase activity"/>
    <property type="evidence" value="ECO:0007669"/>
    <property type="project" value="InterPro"/>
</dbReference>
<reference evidence="1 2" key="1">
    <citation type="journal article" date="2009" name="Genome Res.">
        <title>Complete genome of the cellulolytic thermophile Acidothermus cellulolyticus 11B provides insights into its ecophysiological and evolutionary adaptations.</title>
        <authorList>
            <person name="Barabote R.D."/>
            <person name="Xie G."/>
            <person name="Leu D.H."/>
            <person name="Normand P."/>
            <person name="Necsulea A."/>
            <person name="Daubin V."/>
            <person name="Medigue C."/>
            <person name="Adney W.S."/>
            <person name="Xu X.C."/>
            <person name="Lapidus A."/>
            <person name="Parales R.E."/>
            <person name="Detter C."/>
            <person name="Pujic P."/>
            <person name="Bruce D."/>
            <person name="Lavire C."/>
            <person name="Challacombe J.F."/>
            <person name="Brettin T.S."/>
            <person name="Berry A.M."/>
        </authorList>
    </citation>
    <scope>NUCLEOTIDE SEQUENCE [LARGE SCALE GENOMIC DNA]</scope>
    <source>
        <strain evidence="2">ATCC 43068 / DSM 8971 / 11B</strain>
    </source>
</reference>
<dbReference type="eggNOG" id="COG2606">
    <property type="taxonomic scope" value="Bacteria"/>
</dbReference>
<dbReference type="EMBL" id="CP000481">
    <property type="protein sequence ID" value="ABK53912.1"/>
    <property type="molecule type" value="Genomic_DNA"/>
</dbReference>
<evidence type="ECO:0000313" key="2">
    <source>
        <dbReference type="Proteomes" id="UP000008221"/>
    </source>
</evidence>
<dbReference type="Proteomes" id="UP000008221">
    <property type="component" value="Chromosome"/>
</dbReference>
<accession>A0LWV2</accession>
<protein>
    <submittedName>
        <fullName evidence="1">Uncharacterized protein</fullName>
    </submittedName>
</protein>
<dbReference type="STRING" id="351607.Acel_2140"/>
<organism evidence="1 2">
    <name type="scientific">Acidothermus cellulolyticus (strain ATCC 43068 / DSM 8971 / 11B)</name>
    <dbReference type="NCBI Taxonomy" id="351607"/>
    <lineage>
        <taxon>Bacteria</taxon>
        <taxon>Bacillati</taxon>
        <taxon>Actinomycetota</taxon>
        <taxon>Actinomycetes</taxon>
        <taxon>Acidothermales</taxon>
        <taxon>Acidothermaceae</taxon>
        <taxon>Acidothermus</taxon>
    </lineage>
</organism>
<dbReference type="InParanoid" id="A0LWV2"/>
<dbReference type="KEGG" id="ace:Acel_2140"/>
<proteinExistence type="predicted"/>
<dbReference type="SUPFAM" id="SSF55826">
    <property type="entry name" value="YbaK/ProRS associated domain"/>
    <property type="match status" value="1"/>
</dbReference>
<evidence type="ECO:0000313" key="1">
    <source>
        <dbReference type="EMBL" id="ABK53912.1"/>
    </source>
</evidence>